<organism evidence="3 4">
    <name type="scientific">Plasmodium yoelii 17X</name>
    <dbReference type="NCBI Taxonomy" id="1323249"/>
    <lineage>
        <taxon>Eukaryota</taxon>
        <taxon>Sar</taxon>
        <taxon>Alveolata</taxon>
        <taxon>Apicomplexa</taxon>
        <taxon>Aconoidasida</taxon>
        <taxon>Haemosporida</taxon>
        <taxon>Plasmodiidae</taxon>
        <taxon>Plasmodium</taxon>
        <taxon>Plasmodium (Vinckeia)</taxon>
    </lineage>
</organism>
<evidence type="ECO:0000256" key="1">
    <source>
        <dbReference type="SAM" id="MobiDB-lite"/>
    </source>
</evidence>
<dbReference type="OrthoDB" id="373199at2759"/>
<feature type="region of interest" description="Disordered" evidence="1">
    <location>
        <begin position="238"/>
        <end position="276"/>
    </location>
</feature>
<keyword evidence="4" id="KW-1185">Reference proteome</keyword>
<name>V7PP20_PLAYE</name>
<gene>
    <name evidence="3" type="ORF">YYC_02787</name>
</gene>
<reference evidence="3 4" key="1">
    <citation type="submission" date="2013-11" db="EMBL/GenBank/DDBJ databases">
        <title>The Genome Sequence of Plasmodium yoelii 17X.</title>
        <authorList>
            <consortium name="The Broad Institute Genomics Platform"/>
            <consortium name="The Broad Institute Genome Sequencing Center for Infectious Disease"/>
            <person name="Neafsey D."/>
            <person name="Adams J."/>
            <person name="Walker B."/>
            <person name="Young S.K."/>
            <person name="Zeng Q."/>
            <person name="Gargeya S."/>
            <person name="Fitzgerald M."/>
            <person name="Haas B."/>
            <person name="Abouelleil A."/>
            <person name="Alvarado L."/>
            <person name="Chapman S.B."/>
            <person name="Gainer-Dewar J."/>
            <person name="Goldberg J."/>
            <person name="Griggs A."/>
            <person name="Gujja S."/>
            <person name="Hansen M."/>
            <person name="Howarth C."/>
            <person name="Imamovic A."/>
            <person name="Ireland A."/>
            <person name="Larimer J."/>
            <person name="McCowan C."/>
            <person name="Murphy C."/>
            <person name="Pearson M."/>
            <person name="Poon T.W."/>
            <person name="Priest M."/>
            <person name="Roberts A."/>
            <person name="Saif S."/>
            <person name="Shea T."/>
            <person name="Sykes S."/>
            <person name="Wortman J."/>
            <person name="Nusbaum C."/>
            <person name="Birren B."/>
        </authorList>
    </citation>
    <scope>NUCLEOTIDE SEQUENCE [LARGE SCALE GENOMIC DNA]</scope>
    <source>
        <strain evidence="3 4">17X</strain>
    </source>
</reference>
<accession>V7PP20</accession>
<protein>
    <submittedName>
        <fullName evidence="3">Uncharacterized protein</fullName>
    </submittedName>
</protein>
<dbReference type="NCBIfam" id="TIGR01590">
    <property type="entry name" value="yir-bir-cir_Pla"/>
    <property type="match status" value="1"/>
</dbReference>
<feature type="compositionally biased region" description="Polar residues" evidence="1">
    <location>
        <begin position="244"/>
        <end position="269"/>
    </location>
</feature>
<feature type="transmembrane region" description="Helical" evidence="2">
    <location>
        <begin position="301"/>
        <end position="319"/>
    </location>
</feature>
<evidence type="ECO:0000313" key="4">
    <source>
        <dbReference type="Proteomes" id="UP000018538"/>
    </source>
</evidence>
<dbReference type="Pfam" id="PF06022">
    <property type="entry name" value="Cir_Bir_Yir"/>
    <property type="match status" value="1"/>
</dbReference>
<dbReference type="Proteomes" id="UP000018538">
    <property type="component" value="Unassembled WGS sequence"/>
</dbReference>
<dbReference type="InterPro" id="IPR006477">
    <property type="entry name" value="Yir_bir_cir"/>
</dbReference>
<keyword evidence="2" id="KW-0472">Membrane</keyword>
<dbReference type="EMBL" id="KI635763">
    <property type="protein sequence ID" value="ETB60522.1"/>
    <property type="molecule type" value="Genomic_DNA"/>
</dbReference>
<keyword evidence="2" id="KW-1133">Transmembrane helix</keyword>
<proteinExistence type="predicted"/>
<sequence>MENKINESEYFFKKHNKICNKFDTLRNLFPDELNSGKYYFKAGPSKKYCPNGSCNNDIDKINGYCLWLFNQLYKDKIDFSNNANDNMNIVTYILGWLSYKLNQKTENKITTLNDFYTTYIKNGEGYNNIIENVTKYKTYKEIIDGNNKLMDIDIKVMSKFYHAFNNLCKMYNELLMAKKNGEEYLKYVNNFVENYNALFNDTNSNLFKQVLSAVSNDYNYIKSKLDVESIRNQFPELSNERTETQVSSSSKEPQIDDSSSGTSTLNSKIEVSDSEPETLNFETDVSNSETTLLSSLIINKLIPIPFMFFVILIILGIAYKVNNKSIKNIFITEYFVNINKLYIFNNFYISIHYLDFGNDLKNNI</sequence>
<evidence type="ECO:0000313" key="3">
    <source>
        <dbReference type="EMBL" id="ETB60522.1"/>
    </source>
</evidence>
<keyword evidence="2" id="KW-0812">Transmembrane</keyword>
<evidence type="ECO:0000256" key="2">
    <source>
        <dbReference type="SAM" id="Phobius"/>
    </source>
</evidence>
<dbReference type="AlphaFoldDB" id="V7PP20"/>